<dbReference type="OrthoDB" id="2386367at2759"/>
<feature type="coiled-coil region" evidence="1">
    <location>
        <begin position="460"/>
        <end position="491"/>
    </location>
</feature>
<evidence type="ECO:0000259" key="2">
    <source>
        <dbReference type="Pfam" id="PF26633"/>
    </source>
</evidence>
<gene>
    <name evidence="3" type="ORF">BDFB_005022</name>
</gene>
<evidence type="ECO:0000313" key="3">
    <source>
        <dbReference type="EMBL" id="RZC40592.1"/>
    </source>
</evidence>
<dbReference type="CDD" id="cd00882">
    <property type="entry name" value="Ras_like_GTPase"/>
    <property type="match status" value="1"/>
</dbReference>
<feature type="non-terminal residue" evidence="3">
    <location>
        <position position="580"/>
    </location>
</feature>
<name>A0A482W654_ASBVE</name>
<dbReference type="PANTHER" id="PTHR32046:SF11">
    <property type="entry name" value="IMMUNE-ASSOCIATED NUCLEOTIDE-BINDING PROTEIN 10-LIKE"/>
    <property type="match status" value="1"/>
</dbReference>
<feature type="domain" description="DUF8206" evidence="2">
    <location>
        <begin position="360"/>
        <end position="436"/>
    </location>
</feature>
<dbReference type="STRING" id="1661398.A0A482W654"/>
<proteinExistence type="predicted"/>
<dbReference type="InterPro" id="IPR025662">
    <property type="entry name" value="Sigma_54_int_dom_ATP-bd_1"/>
</dbReference>
<dbReference type="SUPFAM" id="SSF52540">
    <property type="entry name" value="P-loop containing nucleoside triphosphate hydrolases"/>
    <property type="match status" value="1"/>
</dbReference>
<dbReference type="Gene3D" id="3.40.50.300">
    <property type="entry name" value="P-loop containing nucleotide triphosphate hydrolases"/>
    <property type="match status" value="1"/>
</dbReference>
<dbReference type="EMBL" id="QDEB01024873">
    <property type="protein sequence ID" value="RZC40592.1"/>
    <property type="molecule type" value="Genomic_DNA"/>
</dbReference>
<dbReference type="InterPro" id="IPR027417">
    <property type="entry name" value="P-loop_NTPase"/>
</dbReference>
<keyword evidence="4" id="KW-1185">Reference proteome</keyword>
<evidence type="ECO:0000313" key="4">
    <source>
        <dbReference type="Proteomes" id="UP000292052"/>
    </source>
</evidence>
<keyword evidence="1" id="KW-0175">Coiled coil</keyword>
<accession>A0A482W654</accession>
<dbReference type="AlphaFoldDB" id="A0A482W654"/>
<dbReference type="InterPro" id="IPR058519">
    <property type="entry name" value="DUF8206"/>
</dbReference>
<sequence>MDVDMDVVESYINNFENMHIQNNQQHRDVNILLLGETGVGKSTFINAIANYFRYENFDQAIKEELLILAPTLISLVNDKNEIFNLHLGSDDNKKQEVGAAGTTDVRSYFLPIQGTNLRLRLIDSPGMGDPDGIDQDDINMEEILTYLANLKELHAICFLMKPTTTRNNVLFEYCIKQLLSRLELSASQNIIFVFTNTRGAFYSAGDTLPCLKKIINDIKAIPPHVNIPFENNIFSLDNEAFKFQAAIKCNVELNSIMMKYATRSWDVSSKACQQLIQYIVGDNSRSPLKPHLMSKTIEVNKARDLIDQHTQPLVDACQLIDDNIRILVKHKDDLNREYRSLDELKQKLYIPYYTLKVVPLETSALICESSKCAKHVNVNGVNQVISNQICHQPCNLSYNSSRKFIRYSKGKLVKICHVISKNNCTICGCHYSTHRLVSNLKAIVPDFVMDNVAKVEIDNKEMILEKRQQLIKEIDQKTKEHEEELSKILKSVAEFASFLQINSISAFTDSFIEEMKHLIEREKNFGKLGDATKIYNLEKILKKYEEARSNKENQKFISVGNAVAEIYETIENLYHLKCNG</sequence>
<protein>
    <submittedName>
        <fullName evidence="3">MMR HSR1 domain containing protein</fullName>
    </submittedName>
</protein>
<dbReference type="PROSITE" id="PS00675">
    <property type="entry name" value="SIGMA54_INTERACT_1"/>
    <property type="match status" value="1"/>
</dbReference>
<dbReference type="Pfam" id="PF26633">
    <property type="entry name" value="DUF8206"/>
    <property type="match status" value="1"/>
</dbReference>
<reference evidence="3 4" key="1">
    <citation type="submission" date="2017-03" db="EMBL/GenBank/DDBJ databases">
        <title>Genome of the blue death feigning beetle - Asbolus verrucosus.</title>
        <authorList>
            <person name="Rider S.D."/>
        </authorList>
    </citation>
    <scope>NUCLEOTIDE SEQUENCE [LARGE SCALE GENOMIC DNA]</scope>
    <source>
        <strain evidence="3">Butters</strain>
        <tissue evidence="3">Head and leg muscle</tissue>
    </source>
</reference>
<organism evidence="3 4">
    <name type="scientific">Asbolus verrucosus</name>
    <name type="common">Desert ironclad beetle</name>
    <dbReference type="NCBI Taxonomy" id="1661398"/>
    <lineage>
        <taxon>Eukaryota</taxon>
        <taxon>Metazoa</taxon>
        <taxon>Ecdysozoa</taxon>
        <taxon>Arthropoda</taxon>
        <taxon>Hexapoda</taxon>
        <taxon>Insecta</taxon>
        <taxon>Pterygota</taxon>
        <taxon>Neoptera</taxon>
        <taxon>Endopterygota</taxon>
        <taxon>Coleoptera</taxon>
        <taxon>Polyphaga</taxon>
        <taxon>Cucujiformia</taxon>
        <taxon>Tenebrionidae</taxon>
        <taxon>Pimeliinae</taxon>
        <taxon>Asbolus</taxon>
    </lineage>
</organism>
<comment type="caution">
    <text evidence="3">The sequence shown here is derived from an EMBL/GenBank/DDBJ whole genome shotgun (WGS) entry which is preliminary data.</text>
</comment>
<dbReference type="Proteomes" id="UP000292052">
    <property type="component" value="Unassembled WGS sequence"/>
</dbReference>
<evidence type="ECO:0000256" key="1">
    <source>
        <dbReference type="SAM" id="Coils"/>
    </source>
</evidence>
<dbReference type="PANTHER" id="PTHR32046">
    <property type="entry name" value="G DOMAIN-CONTAINING PROTEIN"/>
    <property type="match status" value="1"/>
</dbReference>